<evidence type="ECO:0000313" key="2">
    <source>
        <dbReference type="EMBL" id="GIL93339.1"/>
    </source>
</evidence>
<name>A0A8J4D613_9CHLO</name>
<protein>
    <submittedName>
        <fullName evidence="2">Uncharacterized protein</fullName>
    </submittedName>
</protein>
<dbReference type="EMBL" id="BNCP01000095">
    <property type="protein sequence ID" value="GIL93339.1"/>
    <property type="molecule type" value="Genomic_DNA"/>
</dbReference>
<gene>
    <name evidence="2" type="ORF">Vretifemale_20728</name>
</gene>
<evidence type="ECO:0000256" key="1">
    <source>
        <dbReference type="SAM" id="SignalP"/>
    </source>
</evidence>
<keyword evidence="3" id="KW-1185">Reference proteome</keyword>
<proteinExistence type="predicted"/>
<feature type="non-terminal residue" evidence="2">
    <location>
        <position position="230"/>
    </location>
</feature>
<dbReference type="AlphaFoldDB" id="A0A8J4D613"/>
<sequence>MEAASIRLLHRKLFHICSFLFLWVLSANFRTPYAAGHIQQHNNHLTTHLTSYAVNTTSDIGSSDDASDITVEITSTEDAAVGAATGADDSSRVANNNSNPAVVPTIRVGVYWRTSNRALHLDGDNNNAAQQLQKQLQNLEFDVTPIKSPRSELSVFTDTASNSSTGDGGSGRPGLHVYVVPHGASAESYTDVEDMGAVAEFLRGGGLVVLTGGATNPQESSIGDFIQKAL</sequence>
<dbReference type="Proteomes" id="UP000747110">
    <property type="component" value="Unassembled WGS sequence"/>
</dbReference>
<evidence type="ECO:0000313" key="3">
    <source>
        <dbReference type="Proteomes" id="UP000747110"/>
    </source>
</evidence>
<organism evidence="2 3">
    <name type="scientific">Volvox reticuliferus</name>
    <dbReference type="NCBI Taxonomy" id="1737510"/>
    <lineage>
        <taxon>Eukaryota</taxon>
        <taxon>Viridiplantae</taxon>
        <taxon>Chlorophyta</taxon>
        <taxon>core chlorophytes</taxon>
        <taxon>Chlorophyceae</taxon>
        <taxon>CS clade</taxon>
        <taxon>Chlamydomonadales</taxon>
        <taxon>Volvocaceae</taxon>
        <taxon>Volvox</taxon>
    </lineage>
</organism>
<keyword evidence="1" id="KW-0732">Signal</keyword>
<reference evidence="2" key="1">
    <citation type="journal article" date="2021" name="Proc. Natl. Acad. Sci. U.S.A.">
        <title>Three genomes in the algal genus Volvox reveal the fate of a haploid sex-determining region after a transition to homothallism.</title>
        <authorList>
            <person name="Yamamoto K."/>
            <person name="Hamaji T."/>
            <person name="Kawai-Toyooka H."/>
            <person name="Matsuzaki R."/>
            <person name="Takahashi F."/>
            <person name="Nishimura Y."/>
            <person name="Kawachi M."/>
            <person name="Noguchi H."/>
            <person name="Minakuchi Y."/>
            <person name="Umen J.G."/>
            <person name="Toyoda A."/>
            <person name="Nozaki H."/>
        </authorList>
    </citation>
    <scope>NUCLEOTIDE SEQUENCE</scope>
    <source>
        <strain evidence="2">NIES-3786</strain>
    </source>
</reference>
<accession>A0A8J4D613</accession>
<feature type="chain" id="PRO_5035165333" evidence="1">
    <location>
        <begin position="30"/>
        <end position="230"/>
    </location>
</feature>
<comment type="caution">
    <text evidence="2">The sequence shown here is derived from an EMBL/GenBank/DDBJ whole genome shotgun (WGS) entry which is preliminary data.</text>
</comment>
<feature type="signal peptide" evidence="1">
    <location>
        <begin position="1"/>
        <end position="29"/>
    </location>
</feature>